<keyword evidence="2" id="KW-0805">Transcription regulation</keyword>
<dbReference type="GO" id="GO:0000160">
    <property type="term" value="P:phosphorelay signal transduction system"/>
    <property type="evidence" value="ECO:0007669"/>
    <property type="project" value="InterPro"/>
</dbReference>
<evidence type="ECO:0000256" key="5">
    <source>
        <dbReference type="PROSITE-ProRule" id="PRU00169"/>
    </source>
</evidence>
<keyword evidence="4" id="KW-0804">Transcription</keyword>
<evidence type="ECO:0000256" key="1">
    <source>
        <dbReference type="ARBA" id="ARBA00022553"/>
    </source>
</evidence>
<evidence type="ECO:0000259" key="6">
    <source>
        <dbReference type="PROSITE" id="PS50043"/>
    </source>
</evidence>
<dbReference type="PANTHER" id="PTHR43214:SF24">
    <property type="entry name" value="TRANSCRIPTIONAL REGULATORY PROTEIN NARL-RELATED"/>
    <property type="match status" value="1"/>
</dbReference>
<dbReference type="InterPro" id="IPR000792">
    <property type="entry name" value="Tscrpt_reg_LuxR_C"/>
</dbReference>
<evidence type="ECO:0000256" key="4">
    <source>
        <dbReference type="ARBA" id="ARBA00023163"/>
    </source>
</evidence>
<dbReference type="PRINTS" id="PR00038">
    <property type="entry name" value="HTHLUXR"/>
</dbReference>
<evidence type="ECO:0000256" key="3">
    <source>
        <dbReference type="ARBA" id="ARBA00023125"/>
    </source>
</evidence>
<accession>A0A2N9JCN4</accession>
<dbReference type="CDD" id="cd06170">
    <property type="entry name" value="LuxR_C_like"/>
    <property type="match status" value="1"/>
</dbReference>
<dbReference type="EMBL" id="LT985188">
    <property type="protein sequence ID" value="SPD85289.1"/>
    <property type="molecule type" value="Genomic_DNA"/>
</dbReference>
<sequence length="213" mass="22196">MPTPIRVLVADDHPIVRGGLVALLSTLADVEVVGEASDGAEAVREALLSRPDVVVLDLRMPNVDGVEAARRIGRDLPGTAVLVLTMFDEDDLVADALAAGARGYLLKGAEPEEIERALRTVAGGSAVLAPRIAEHVLGRVTRRPAGESLPELTAREHDVLTLIAQGASNTAIAQGLGIAAKTVGNHVSSIFLKLGVATRAEAIVRAREAGYGR</sequence>
<evidence type="ECO:0000313" key="9">
    <source>
        <dbReference type="Proteomes" id="UP000238164"/>
    </source>
</evidence>
<dbReference type="SUPFAM" id="SSF52172">
    <property type="entry name" value="CheY-like"/>
    <property type="match status" value="1"/>
</dbReference>
<keyword evidence="9" id="KW-1185">Reference proteome</keyword>
<dbReference type="GO" id="GO:0006355">
    <property type="term" value="P:regulation of DNA-templated transcription"/>
    <property type="evidence" value="ECO:0007669"/>
    <property type="project" value="InterPro"/>
</dbReference>
<dbReference type="InterPro" id="IPR039420">
    <property type="entry name" value="WalR-like"/>
</dbReference>
<feature type="domain" description="Response regulatory" evidence="7">
    <location>
        <begin position="6"/>
        <end position="122"/>
    </location>
</feature>
<evidence type="ECO:0000256" key="2">
    <source>
        <dbReference type="ARBA" id="ARBA00023015"/>
    </source>
</evidence>
<dbReference type="InterPro" id="IPR058245">
    <property type="entry name" value="NreC/VraR/RcsB-like_REC"/>
</dbReference>
<evidence type="ECO:0000259" key="7">
    <source>
        <dbReference type="PROSITE" id="PS50110"/>
    </source>
</evidence>
<dbReference type="Pfam" id="PF00072">
    <property type="entry name" value="Response_reg"/>
    <property type="match status" value="1"/>
</dbReference>
<dbReference type="PANTHER" id="PTHR43214">
    <property type="entry name" value="TWO-COMPONENT RESPONSE REGULATOR"/>
    <property type="match status" value="1"/>
</dbReference>
<keyword evidence="3" id="KW-0238">DNA-binding</keyword>
<dbReference type="GO" id="GO:0003677">
    <property type="term" value="F:DNA binding"/>
    <property type="evidence" value="ECO:0007669"/>
    <property type="project" value="UniProtKB-KW"/>
</dbReference>
<dbReference type="CDD" id="cd17535">
    <property type="entry name" value="REC_NarL-like"/>
    <property type="match status" value="1"/>
</dbReference>
<evidence type="ECO:0000313" key="8">
    <source>
        <dbReference type="EMBL" id="SPD85289.1"/>
    </source>
</evidence>
<dbReference type="SUPFAM" id="SSF46894">
    <property type="entry name" value="C-terminal effector domain of the bipartite response regulators"/>
    <property type="match status" value="1"/>
</dbReference>
<dbReference type="Proteomes" id="UP000238164">
    <property type="component" value="Chromosome 1"/>
</dbReference>
<dbReference type="OrthoDB" id="9808843at2"/>
<protein>
    <submittedName>
        <fullName evidence="8">Transcriptional regulatory protein LiaR</fullName>
    </submittedName>
</protein>
<gene>
    <name evidence="8" type="primary">liaR</name>
    <name evidence="8" type="ORF">MPLG2_0253</name>
</gene>
<dbReference type="PROSITE" id="PS00622">
    <property type="entry name" value="HTH_LUXR_1"/>
    <property type="match status" value="1"/>
</dbReference>
<proteinExistence type="predicted"/>
<name>A0A2N9JCN4_9ACTN</name>
<dbReference type="Pfam" id="PF00196">
    <property type="entry name" value="GerE"/>
    <property type="match status" value="1"/>
</dbReference>
<dbReference type="SMART" id="SM00448">
    <property type="entry name" value="REC"/>
    <property type="match status" value="1"/>
</dbReference>
<dbReference type="Gene3D" id="3.40.50.2300">
    <property type="match status" value="1"/>
</dbReference>
<feature type="domain" description="HTH luxR-type" evidence="6">
    <location>
        <begin position="145"/>
        <end position="210"/>
    </location>
</feature>
<dbReference type="AlphaFoldDB" id="A0A2N9JCN4"/>
<dbReference type="KEGG" id="mgg:MPLG2_0253"/>
<organism evidence="8 9">
    <name type="scientific">Micropruina glycogenica</name>
    <dbReference type="NCBI Taxonomy" id="75385"/>
    <lineage>
        <taxon>Bacteria</taxon>
        <taxon>Bacillati</taxon>
        <taxon>Actinomycetota</taxon>
        <taxon>Actinomycetes</taxon>
        <taxon>Propionibacteriales</taxon>
        <taxon>Nocardioidaceae</taxon>
        <taxon>Micropruina</taxon>
    </lineage>
</organism>
<dbReference type="PROSITE" id="PS50043">
    <property type="entry name" value="HTH_LUXR_2"/>
    <property type="match status" value="1"/>
</dbReference>
<keyword evidence="1 5" id="KW-0597">Phosphoprotein</keyword>
<dbReference type="InterPro" id="IPR001789">
    <property type="entry name" value="Sig_transdc_resp-reg_receiver"/>
</dbReference>
<dbReference type="SMART" id="SM00421">
    <property type="entry name" value="HTH_LUXR"/>
    <property type="match status" value="1"/>
</dbReference>
<dbReference type="PROSITE" id="PS50110">
    <property type="entry name" value="RESPONSE_REGULATORY"/>
    <property type="match status" value="1"/>
</dbReference>
<dbReference type="RefSeq" id="WP_105184566.1">
    <property type="nucleotide sequence ID" value="NZ_BAAAGO010000012.1"/>
</dbReference>
<reference evidence="8 9" key="1">
    <citation type="submission" date="2018-02" db="EMBL/GenBank/DDBJ databases">
        <authorList>
            <person name="Cohen D.B."/>
            <person name="Kent A.D."/>
        </authorList>
    </citation>
    <scope>NUCLEOTIDE SEQUENCE [LARGE SCALE GENOMIC DNA]</scope>
    <source>
        <strain evidence="8">1</strain>
    </source>
</reference>
<dbReference type="InterPro" id="IPR016032">
    <property type="entry name" value="Sig_transdc_resp-reg_C-effctor"/>
</dbReference>
<dbReference type="InterPro" id="IPR011006">
    <property type="entry name" value="CheY-like_superfamily"/>
</dbReference>
<feature type="modified residue" description="4-aspartylphosphate" evidence="5">
    <location>
        <position position="57"/>
    </location>
</feature>